<dbReference type="Proteomes" id="UP001321804">
    <property type="component" value="Chromosome"/>
</dbReference>
<evidence type="ECO:0008006" key="3">
    <source>
        <dbReference type="Google" id="ProtNLM"/>
    </source>
</evidence>
<organism evidence="1 2">
    <name type="scientific">Xylocopilactobacillus apis</name>
    <dbReference type="NCBI Taxonomy" id="2932183"/>
    <lineage>
        <taxon>Bacteria</taxon>
        <taxon>Bacillati</taxon>
        <taxon>Bacillota</taxon>
        <taxon>Bacilli</taxon>
        <taxon>Lactobacillales</taxon>
        <taxon>Lactobacillaceae</taxon>
        <taxon>Xylocopilactobacillus</taxon>
    </lineage>
</organism>
<keyword evidence="2" id="KW-1185">Reference proteome</keyword>
<proteinExistence type="predicted"/>
<dbReference type="AlphaFoldDB" id="A0AAU9D5A3"/>
<gene>
    <name evidence="1" type="ORF">KIMC2_20020</name>
</gene>
<dbReference type="RefSeq" id="WP_317696539.1">
    <property type="nucleotide sequence ID" value="NZ_AP026801.1"/>
</dbReference>
<name>A0AAU9D5A3_9LACO</name>
<evidence type="ECO:0000313" key="2">
    <source>
        <dbReference type="Proteomes" id="UP001321804"/>
    </source>
</evidence>
<dbReference type="InterPro" id="IPR046174">
    <property type="entry name" value="DUF6176"/>
</dbReference>
<dbReference type="EMBL" id="AP026801">
    <property type="protein sequence ID" value="BDR57440.1"/>
    <property type="molecule type" value="Genomic_DNA"/>
</dbReference>
<accession>A0AAU9D5A3</accession>
<protein>
    <recommendedName>
        <fullName evidence="3">L-rhamnose mutarotase</fullName>
    </recommendedName>
</protein>
<dbReference type="KEGG" id="xak:KIMC2_20020"/>
<reference evidence="1 2" key="1">
    <citation type="journal article" date="2023" name="Microbiol. Spectr.">
        <title>Symbiosis of Carpenter Bees with Uncharacterized Lactic Acid Bacteria Showing NAD Auxotrophy.</title>
        <authorList>
            <person name="Kawasaki S."/>
            <person name="Ozawa K."/>
            <person name="Mori T."/>
            <person name="Yamamoto A."/>
            <person name="Ito M."/>
            <person name="Ohkuma M."/>
            <person name="Sakamoto M."/>
            <person name="Matsutani M."/>
        </authorList>
    </citation>
    <scope>NUCLEOTIDE SEQUENCE [LARGE SCALE GENOMIC DNA]</scope>
    <source>
        <strain evidence="1 2">KimC2</strain>
    </source>
</reference>
<sequence length="111" mass="13204">MIVELEGFPVYASKIEKAKEWMQFLKNHQAEVDQTLFAEHMQLEHIFSITINKQFYLCWYSNQTETGPDVAQSLNPIDQMHVKYWDECIDMSKPSLKFKLENTFQLPKKED</sequence>
<evidence type="ECO:0000313" key="1">
    <source>
        <dbReference type="EMBL" id="BDR57440.1"/>
    </source>
</evidence>
<dbReference type="Pfam" id="PF19673">
    <property type="entry name" value="DUF6176"/>
    <property type="match status" value="1"/>
</dbReference>